<evidence type="ECO:0000256" key="1">
    <source>
        <dbReference type="ARBA" id="ARBA00006802"/>
    </source>
</evidence>
<evidence type="ECO:0000313" key="3">
    <source>
        <dbReference type="EMBL" id="CAJ0587262.1"/>
    </source>
</evidence>
<protein>
    <recommendedName>
        <fullName evidence="5">Leydig cell tumor 10 kDa protein</fullName>
    </recommendedName>
</protein>
<dbReference type="Pfam" id="PF09495">
    <property type="entry name" value="DUF2462"/>
    <property type="match status" value="1"/>
</dbReference>
<evidence type="ECO:0000313" key="4">
    <source>
        <dbReference type="Proteomes" id="UP001177023"/>
    </source>
</evidence>
<dbReference type="PANTHER" id="PTHR16967:SF1">
    <property type="entry name" value="LEYDIG CELL TUMOR 10 KDA PROTEIN HOMOLOG"/>
    <property type="match status" value="1"/>
</dbReference>
<evidence type="ECO:0000256" key="2">
    <source>
        <dbReference type="SAM" id="MobiDB-lite"/>
    </source>
</evidence>
<feature type="region of interest" description="Disordered" evidence="2">
    <location>
        <begin position="1"/>
        <end position="31"/>
    </location>
</feature>
<proteinExistence type="inferred from homology"/>
<feature type="region of interest" description="Disordered" evidence="2">
    <location>
        <begin position="60"/>
        <end position="82"/>
    </location>
</feature>
<accession>A0AA36DI91</accession>
<evidence type="ECO:0008006" key="5">
    <source>
        <dbReference type="Google" id="ProtNLM"/>
    </source>
</evidence>
<comment type="caution">
    <text evidence="3">The sequence shown here is derived from an EMBL/GenBank/DDBJ whole genome shotgun (WGS) entry which is preliminary data.</text>
</comment>
<reference evidence="3" key="1">
    <citation type="submission" date="2023-06" db="EMBL/GenBank/DDBJ databases">
        <authorList>
            <person name="Delattre M."/>
        </authorList>
    </citation>
    <scope>NUCLEOTIDE SEQUENCE</scope>
    <source>
        <strain evidence="3">AF72</strain>
    </source>
</reference>
<dbReference type="Proteomes" id="UP001177023">
    <property type="component" value="Unassembled WGS sequence"/>
</dbReference>
<keyword evidence="4" id="KW-1185">Reference proteome</keyword>
<organism evidence="3 4">
    <name type="scientific">Mesorhabditis spiculigera</name>
    <dbReference type="NCBI Taxonomy" id="96644"/>
    <lineage>
        <taxon>Eukaryota</taxon>
        <taxon>Metazoa</taxon>
        <taxon>Ecdysozoa</taxon>
        <taxon>Nematoda</taxon>
        <taxon>Chromadorea</taxon>
        <taxon>Rhabditida</taxon>
        <taxon>Rhabditina</taxon>
        <taxon>Rhabditomorpha</taxon>
        <taxon>Rhabditoidea</taxon>
        <taxon>Rhabditidae</taxon>
        <taxon>Mesorhabditinae</taxon>
        <taxon>Mesorhabditis</taxon>
    </lineage>
</organism>
<dbReference type="PANTHER" id="PTHR16967">
    <property type="entry name" value="LEYDIG CELL TUMOR 10 KDA PROTEIN HOMOLOG"/>
    <property type="match status" value="1"/>
</dbReference>
<dbReference type="InterPro" id="IPR019034">
    <property type="entry name" value="UPF0390"/>
</dbReference>
<feature type="non-terminal residue" evidence="3">
    <location>
        <position position="82"/>
    </location>
</feature>
<dbReference type="EMBL" id="CATQJA010002709">
    <property type="protein sequence ID" value="CAJ0587262.1"/>
    <property type="molecule type" value="Genomic_DNA"/>
</dbReference>
<dbReference type="AlphaFoldDB" id="A0AA36DI91"/>
<sequence length="82" mass="8978">MAQGKTKQKTTLPKGVKQKVKKAKATGPKRGHKLYIAPKTARIQAQDKIQSDVSKVINDKNEELVKNKANQAQGRAGPSSKR</sequence>
<name>A0AA36DI91_9BILA</name>
<comment type="similarity">
    <text evidence="1">Belongs to the UPF0390 family.</text>
</comment>
<gene>
    <name evidence="3" type="ORF">MSPICULIGERA_LOCUS25239</name>
</gene>
<feature type="compositionally biased region" description="Basic residues" evidence="2">
    <location>
        <begin position="16"/>
        <end position="31"/>
    </location>
</feature>